<organism evidence="2 3">
    <name type="scientific">Phanerochaete carnosa (strain HHB-10118-sp)</name>
    <name type="common">White-rot fungus</name>
    <name type="synonym">Peniophora carnosa</name>
    <dbReference type="NCBI Taxonomy" id="650164"/>
    <lineage>
        <taxon>Eukaryota</taxon>
        <taxon>Fungi</taxon>
        <taxon>Dikarya</taxon>
        <taxon>Basidiomycota</taxon>
        <taxon>Agaricomycotina</taxon>
        <taxon>Agaricomycetes</taxon>
        <taxon>Polyporales</taxon>
        <taxon>Phanerochaetaceae</taxon>
        <taxon>Phanerochaete</taxon>
    </lineage>
</organism>
<dbReference type="HOGENOM" id="CLU_2543320_0_0_1"/>
<evidence type="ECO:0000313" key="3">
    <source>
        <dbReference type="Proteomes" id="UP000008370"/>
    </source>
</evidence>
<evidence type="ECO:0000313" key="2">
    <source>
        <dbReference type="EMBL" id="EKM50114.1"/>
    </source>
</evidence>
<dbReference type="InParanoid" id="K5VU55"/>
<name>K5VU55_PHACS</name>
<accession>K5VU55</accession>
<dbReference type="KEGG" id="pco:PHACADRAFT_264664"/>
<evidence type="ECO:0000256" key="1">
    <source>
        <dbReference type="SAM" id="MobiDB-lite"/>
    </source>
</evidence>
<protein>
    <submittedName>
        <fullName evidence="2">Uncharacterized protein</fullName>
    </submittedName>
</protein>
<keyword evidence="3" id="KW-1185">Reference proteome</keyword>
<dbReference type="RefSeq" id="XP_007401305.1">
    <property type="nucleotide sequence ID" value="XM_007401243.1"/>
</dbReference>
<dbReference type="GeneID" id="18918880"/>
<reference evidence="2 3" key="1">
    <citation type="journal article" date="2012" name="BMC Genomics">
        <title>Comparative genomics of the white-rot fungi, Phanerochaete carnosa and P. chrysosporium, to elucidate the genetic basis of the distinct wood types they colonize.</title>
        <authorList>
            <person name="Suzuki H."/>
            <person name="MacDonald J."/>
            <person name="Syed K."/>
            <person name="Salamov A."/>
            <person name="Hori C."/>
            <person name="Aerts A."/>
            <person name="Henrissat B."/>
            <person name="Wiebenga A."/>
            <person name="vanKuyk P.A."/>
            <person name="Barry K."/>
            <person name="Lindquist E."/>
            <person name="LaButti K."/>
            <person name="Lapidus A."/>
            <person name="Lucas S."/>
            <person name="Coutinho P."/>
            <person name="Gong Y."/>
            <person name="Samejima M."/>
            <person name="Mahadevan R."/>
            <person name="Abou-Zaid M."/>
            <person name="de Vries R.P."/>
            <person name="Igarashi K."/>
            <person name="Yadav J.S."/>
            <person name="Grigoriev I.V."/>
            <person name="Master E.R."/>
        </authorList>
    </citation>
    <scope>NUCLEOTIDE SEQUENCE [LARGE SCALE GENOMIC DNA]</scope>
    <source>
        <strain evidence="2 3">HHB-10118-sp</strain>
    </source>
</reference>
<dbReference type="AlphaFoldDB" id="K5VU55"/>
<proteinExistence type="predicted"/>
<feature type="region of interest" description="Disordered" evidence="1">
    <location>
        <begin position="62"/>
        <end position="83"/>
    </location>
</feature>
<sequence length="83" mass="9287">MVRRVRCLCDDGLDVRQTFRSLSSGTIPGPPQSASRNKLATTHFLGTAALIAAKRHHVSFQRPVQCATRRPHHRKHPFPVIPP</sequence>
<dbReference type="Proteomes" id="UP000008370">
    <property type="component" value="Unassembled WGS sequence"/>
</dbReference>
<gene>
    <name evidence="2" type="ORF">PHACADRAFT_264664</name>
</gene>
<dbReference type="EMBL" id="JH930479">
    <property type="protein sequence ID" value="EKM50114.1"/>
    <property type="molecule type" value="Genomic_DNA"/>
</dbReference>